<dbReference type="OrthoDB" id="40134at2759"/>
<keyword evidence="1" id="KW-0472">Membrane</keyword>
<evidence type="ECO:0000313" key="2">
    <source>
        <dbReference type="EMBL" id="KZP07115.1"/>
    </source>
</evidence>
<evidence type="ECO:0000313" key="3">
    <source>
        <dbReference type="Proteomes" id="UP000076532"/>
    </source>
</evidence>
<feature type="transmembrane region" description="Helical" evidence="1">
    <location>
        <begin position="14"/>
        <end position="36"/>
    </location>
</feature>
<keyword evidence="3" id="KW-1185">Reference proteome</keyword>
<dbReference type="AlphaFoldDB" id="A0A167XDZ8"/>
<keyword evidence="1" id="KW-0812">Transmembrane</keyword>
<evidence type="ECO:0000256" key="1">
    <source>
        <dbReference type="SAM" id="Phobius"/>
    </source>
</evidence>
<protein>
    <submittedName>
        <fullName evidence="2">Uncharacterized protein</fullName>
    </submittedName>
</protein>
<keyword evidence="1" id="KW-1133">Transmembrane helix</keyword>
<sequence length="149" mass="15818">MHQYRPSAPHPPKFGWLTNISVFMDSFVILATISLVPHQLPNYTAPTLPSGPVITQAGIVQSFELQVPAILQLPSPPFPTSMLSQSLPHPTASLESYVEAAIYEVVFLAAVCSSGAARDVPAADALRVTTLAVIPCAAGSAEIILIWVT</sequence>
<organism evidence="2 3">
    <name type="scientific">Athelia psychrophila</name>
    <dbReference type="NCBI Taxonomy" id="1759441"/>
    <lineage>
        <taxon>Eukaryota</taxon>
        <taxon>Fungi</taxon>
        <taxon>Dikarya</taxon>
        <taxon>Basidiomycota</taxon>
        <taxon>Agaricomycotina</taxon>
        <taxon>Agaricomycetes</taxon>
        <taxon>Agaricomycetidae</taxon>
        <taxon>Atheliales</taxon>
        <taxon>Atheliaceae</taxon>
        <taxon>Athelia</taxon>
    </lineage>
</organism>
<dbReference type="Proteomes" id="UP000076532">
    <property type="component" value="Unassembled WGS sequence"/>
</dbReference>
<name>A0A167XDZ8_9AGAM</name>
<accession>A0A167XDZ8</accession>
<dbReference type="EMBL" id="KV417761">
    <property type="protein sequence ID" value="KZP07115.1"/>
    <property type="molecule type" value="Genomic_DNA"/>
</dbReference>
<proteinExistence type="predicted"/>
<reference evidence="2 3" key="1">
    <citation type="journal article" date="2016" name="Mol. Biol. Evol.">
        <title>Comparative Genomics of Early-Diverging Mushroom-Forming Fungi Provides Insights into the Origins of Lignocellulose Decay Capabilities.</title>
        <authorList>
            <person name="Nagy L.G."/>
            <person name="Riley R."/>
            <person name="Tritt A."/>
            <person name="Adam C."/>
            <person name="Daum C."/>
            <person name="Floudas D."/>
            <person name="Sun H."/>
            <person name="Yadav J.S."/>
            <person name="Pangilinan J."/>
            <person name="Larsson K.H."/>
            <person name="Matsuura K."/>
            <person name="Barry K."/>
            <person name="Labutti K."/>
            <person name="Kuo R."/>
            <person name="Ohm R.A."/>
            <person name="Bhattacharya S.S."/>
            <person name="Shirouzu T."/>
            <person name="Yoshinaga Y."/>
            <person name="Martin F.M."/>
            <person name="Grigoriev I.V."/>
            <person name="Hibbett D.S."/>
        </authorList>
    </citation>
    <scope>NUCLEOTIDE SEQUENCE [LARGE SCALE GENOMIC DNA]</scope>
    <source>
        <strain evidence="2 3">CBS 109695</strain>
    </source>
</reference>
<gene>
    <name evidence="2" type="ORF">FIBSPDRAFT_965902</name>
</gene>